<proteinExistence type="predicted"/>
<dbReference type="OrthoDB" id="3254917at2759"/>
<gene>
    <name evidence="4" type="ORF">A1O1_08168</name>
</gene>
<dbReference type="eggNOG" id="ENOG502RJ0X">
    <property type="taxonomic scope" value="Eukaryota"/>
</dbReference>
<keyword evidence="3" id="KW-1133">Transmembrane helix</keyword>
<dbReference type="AlphaFoldDB" id="W9YIH3"/>
<keyword evidence="3" id="KW-0472">Membrane</keyword>
<feature type="transmembrane region" description="Helical" evidence="3">
    <location>
        <begin position="281"/>
        <end position="304"/>
    </location>
</feature>
<sequence length="465" mass="50532">MSFEDSPSLSPDISDGPPHHGPKPPPGFLAPALNGPHPGLDKFSLPFQSIVNKLKKEYMSNPSDVAYIKAIHALDTSKIRLLAKEVANIQPLKPQERRSFINGARKGLASADGKDYMKEAATAAGNACNAINGLFTTLRKELKEIDDKMEATGQHVAPFEPLLKPLQRKFKEIIANCKTLSSKVSILGKEFNTSIIAYAKSNLDTPTKETRIDKYIVEAKMLSQDSASIQADLDRLPEDFSKLMDRFHDFSKQRQPNFHAQIEVARQRLDRLDKKLKDLKLKLTAVTASAGVVGTLAGALAGVFPPASAFILASGLLATAGLGVYAAILAAQIEEIERDKQDAKRRLDRLTAADAAYREATTALEQLGLDSDETFTSSIDLVLKLLGNVTTDAESIKEWLSKAGDDEALPEVMGTDLKEAGDICTSCVVSASRASSQELVGLSNTDINLTDEAMSQYLNIFENML</sequence>
<accession>W9YIH3</accession>
<dbReference type="EMBL" id="AMWN01000007">
    <property type="protein sequence ID" value="EXJ82099.1"/>
    <property type="molecule type" value="Genomic_DNA"/>
</dbReference>
<comment type="caution">
    <text evidence="4">The sequence shown here is derived from an EMBL/GenBank/DDBJ whole genome shotgun (WGS) entry which is preliminary data.</text>
</comment>
<protein>
    <submittedName>
        <fullName evidence="4">Uncharacterized protein</fullName>
    </submittedName>
</protein>
<dbReference type="Proteomes" id="UP000019484">
    <property type="component" value="Unassembled WGS sequence"/>
</dbReference>
<keyword evidence="3" id="KW-0812">Transmembrane</keyword>
<dbReference type="HOGENOM" id="CLU_644106_0_0_1"/>
<keyword evidence="1" id="KW-0175">Coiled coil</keyword>
<name>W9YIH3_9EURO</name>
<evidence type="ECO:0000256" key="3">
    <source>
        <dbReference type="SAM" id="Phobius"/>
    </source>
</evidence>
<feature type="coiled-coil region" evidence="1">
    <location>
        <begin position="262"/>
        <end position="289"/>
    </location>
</feature>
<reference evidence="4 5" key="1">
    <citation type="submission" date="2013-03" db="EMBL/GenBank/DDBJ databases">
        <title>The Genome Sequence of Capronia coronata CBS 617.96.</title>
        <authorList>
            <consortium name="The Broad Institute Genomics Platform"/>
            <person name="Cuomo C."/>
            <person name="de Hoog S."/>
            <person name="Gorbushina A."/>
            <person name="Walker B."/>
            <person name="Young S.K."/>
            <person name="Zeng Q."/>
            <person name="Gargeya S."/>
            <person name="Fitzgerald M."/>
            <person name="Haas B."/>
            <person name="Abouelleil A."/>
            <person name="Allen A.W."/>
            <person name="Alvarado L."/>
            <person name="Arachchi H.M."/>
            <person name="Berlin A.M."/>
            <person name="Chapman S.B."/>
            <person name="Gainer-Dewar J."/>
            <person name="Goldberg J."/>
            <person name="Griggs A."/>
            <person name="Gujja S."/>
            <person name="Hansen M."/>
            <person name="Howarth C."/>
            <person name="Imamovic A."/>
            <person name="Ireland A."/>
            <person name="Larimer J."/>
            <person name="McCowan C."/>
            <person name="Murphy C."/>
            <person name="Pearson M."/>
            <person name="Poon T.W."/>
            <person name="Priest M."/>
            <person name="Roberts A."/>
            <person name="Saif S."/>
            <person name="Shea T."/>
            <person name="Sisk P."/>
            <person name="Sykes S."/>
            <person name="Wortman J."/>
            <person name="Nusbaum C."/>
            <person name="Birren B."/>
        </authorList>
    </citation>
    <scope>NUCLEOTIDE SEQUENCE [LARGE SCALE GENOMIC DNA]</scope>
    <source>
        <strain evidence="4 5">CBS 617.96</strain>
    </source>
</reference>
<feature type="region of interest" description="Disordered" evidence="2">
    <location>
        <begin position="1"/>
        <end position="35"/>
    </location>
</feature>
<evidence type="ECO:0000313" key="5">
    <source>
        <dbReference type="Proteomes" id="UP000019484"/>
    </source>
</evidence>
<organism evidence="4 5">
    <name type="scientific">Capronia coronata CBS 617.96</name>
    <dbReference type="NCBI Taxonomy" id="1182541"/>
    <lineage>
        <taxon>Eukaryota</taxon>
        <taxon>Fungi</taxon>
        <taxon>Dikarya</taxon>
        <taxon>Ascomycota</taxon>
        <taxon>Pezizomycotina</taxon>
        <taxon>Eurotiomycetes</taxon>
        <taxon>Chaetothyriomycetidae</taxon>
        <taxon>Chaetothyriales</taxon>
        <taxon>Herpotrichiellaceae</taxon>
        <taxon>Capronia</taxon>
    </lineage>
</organism>
<evidence type="ECO:0000313" key="4">
    <source>
        <dbReference type="EMBL" id="EXJ82099.1"/>
    </source>
</evidence>
<dbReference type="Gene3D" id="1.20.1170.10">
    <property type="match status" value="1"/>
</dbReference>
<keyword evidence="5" id="KW-1185">Reference proteome</keyword>
<feature type="coiled-coil region" evidence="1">
    <location>
        <begin position="326"/>
        <end position="353"/>
    </location>
</feature>
<evidence type="ECO:0000256" key="1">
    <source>
        <dbReference type="SAM" id="Coils"/>
    </source>
</evidence>
<dbReference type="GeneID" id="19163019"/>
<evidence type="ECO:0000256" key="2">
    <source>
        <dbReference type="SAM" id="MobiDB-lite"/>
    </source>
</evidence>
<dbReference type="RefSeq" id="XP_007727220.1">
    <property type="nucleotide sequence ID" value="XM_007729030.1"/>
</dbReference>
<feature type="compositionally biased region" description="Polar residues" evidence="2">
    <location>
        <begin position="1"/>
        <end position="11"/>
    </location>
</feature>
<feature type="transmembrane region" description="Helical" evidence="3">
    <location>
        <begin position="310"/>
        <end position="331"/>
    </location>
</feature>